<evidence type="ECO:0000313" key="2">
    <source>
        <dbReference type="EMBL" id="AEG72855.1"/>
    </source>
</evidence>
<evidence type="ECO:0000256" key="1">
    <source>
        <dbReference type="SAM" id="MobiDB-lite"/>
    </source>
</evidence>
<dbReference type="STRING" id="859194.MHF_0583"/>
<organism evidence="2 3">
    <name type="scientific">Mycoplasma haemofelis (strain Ohio2)</name>
    <dbReference type="NCBI Taxonomy" id="859194"/>
    <lineage>
        <taxon>Bacteria</taxon>
        <taxon>Bacillati</taxon>
        <taxon>Mycoplasmatota</taxon>
        <taxon>Mollicutes</taxon>
        <taxon>Mycoplasmataceae</taxon>
        <taxon>Mycoplasma</taxon>
    </lineage>
</organism>
<reference key="2">
    <citation type="submission" date="2011-05" db="EMBL/GenBank/DDBJ databases">
        <title>The Genome of Mycoplasma haemofelis Strain Ohio2, a pathogenic hemoplasma of the cat.</title>
        <authorList>
            <person name="Santos A.P."/>
            <person name="Guimaraes A.M.S."/>
            <person name="SanMiguel P.J."/>
            <person name="Martin S.W."/>
            <person name="Messick J.B."/>
        </authorList>
    </citation>
    <scope>NUCLEOTIDE SEQUENCE</scope>
    <source>
        <strain>Ohio2</strain>
    </source>
</reference>
<dbReference type="BioCyc" id="MHAE859194:G1GR7-574-MONOMER"/>
<sequence>MSSTAAKGLALAGGIGGACGGGALLAKNINSQPKTSSTRVKDRLQSERYKLLNLSDTSSEGWSRVKTTYGNESNDGKRFPNVEKSGDSTVAGIQNHCRDLIEKEEVTDDDYLKARRWCVIPVTVSSKFSTGALLNNSEDDSTDNTLWDKLAKKHWGEGVDAKSKISSENKSSEEEKRNEIKLKCKSSAESDSTSEDFYETVNKVNTWCSKASANAIT</sequence>
<dbReference type="EMBL" id="CP002808">
    <property type="protein sequence ID" value="AEG72855.1"/>
    <property type="molecule type" value="Genomic_DNA"/>
</dbReference>
<feature type="compositionally biased region" description="Basic and acidic residues" evidence="1">
    <location>
        <begin position="161"/>
        <end position="188"/>
    </location>
</feature>
<gene>
    <name evidence="2" type="ordered locus">MHF_0583</name>
</gene>
<dbReference type="KEGG" id="mhf:MHF_0583"/>
<dbReference type="HOGENOM" id="CLU_098620_3_0_14"/>
<evidence type="ECO:0008006" key="4">
    <source>
        <dbReference type="Google" id="ProtNLM"/>
    </source>
</evidence>
<protein>
    <recommendedName>
        <fullName evidence="4">Lipoprotein</fullName>
    </recommendedName>
</protein>
<dbReference type="PROSITE" id="PS51257">
    <property type="entry name" value="PROKAR_LIPOPROTEIN"/>
    <property type="match status" value="1"/>
</dbReference>
<accession>F6FI07</accession>
<reference evidence="2 3" key="1">
    <citation type="journal article" date="2011" name="J. Bacteriol.">
        <title>Complete genome sequences of two hemotropic Mycoplasmas, Mycoplasma haemofelis strain Ohio2 and Mycoplasma suis strain Illinois.</title>
        <authorList>
            <person name="Messick J.B."/>
            <person name="Santos A.P."/>
            <person name="Guimaraes A.M."/>
        </authorList>
    </citation>
    <scope>NUCLEOTIDE SEQUENCE [LARGE SCALE GENOMIC DNA]</scope>
    <source>
        <strain evidence="2 3">Ohio2</strain>
    </source>
</reference>
<dbReference type="AlphaFoldDB" id="F6FI07"/>
<proteinExistence type="predicted"/>
<dbReference type="Proteomes" id="UP000007952">
    <property type="component" value="Chromosome"/>
</dbReference>
<evidence type="ECO:0000313" key="3">
    <source>
        <dbReference type="Proteomes" id="UP000007952"/>
    </source>
</evidence>
<name>F6FI07_MYCHI</name>
<feature type="region of interest" description="Disordered" evidence="1">
    <location>
        <begin position="161"/>
        <end position="196"/>
    </location>
</feature>